<keyword evidence="5" id="KW-1185">Reference proteome</keyword>
<proteinExistence type="predicted"/>
<accession>A0ABV1Z762</accession>
<evidence type="ECO:0000313" key="5">
    <source>
        <dbReference type="Proteomes" id="UP001433071"/>
    </source>
</evidence>
<dbReference type="Gene3D" id="3.20.20.80">
    <property type="entry name" value="Glycosidases"/>
    <property type="match status" value="1"/>
</dbReference>
<evidence type="ECO:0000259" key="3">
    <source>
        <dbReference type="Pfam" id="PF13946"/>
    </source>
</evidence>
<feature type="domain" description="DUF4214" evidence="3">
    <location>
        <begin position="393"/>
        <end position="461"/>
    </location>
</feature>
<organism evidence="4 5">
    <name type="scientific">Mesorhizobium caraganae</name>
    <dbReference type="NCBI Taxonomy" id="483206"/>
    <lineage>
        <taxon>Bacteria</taxon>
        <taxon>Pseudomonadati</taxon>
        <taxon>Pseudomonadota</taxon>
        <taxon>Alphaproteobacteria</taxon>
        <taxon>Hyphomicrobiales</taxon>
        <taxon>Phyllobacteriaceae</taxon>
        <taxon>Mesorhizobium</taxon>
    </lineage>
</organism>
<evidence type="ECO:0000256" key="1">
    <source>
        <dbReference type="SAM" id="SignalP"/>
    </source>
</evidence>
<feature type="domain" description="Asl1-like glycosyl hydrolase catalytic" evidence="2">
    <location>
        <begin position="166"/>
        <end position="269"/>
    </location>
</feature>
<dbReference type="InterPro" id="IPR025282">
    <property type="entry name" value="DUF4214"/>
</dbReference>
<gene>
    <name evidence="4" type="ORF">NKI36_28320</name>
</gene>
<dbReference type="Gene3D" id="1.10.3130.20">
    <property type="entry name" value="Phycobilisome linker domain"/>
    <property type="match status" value="1"/>
</dbReference>
<dbReference type="InterPro" id="IPR017853">
    <property type="entry name" value="GH"/>
</dbReference>
<reference evidence="4 5" key="1">
    <citation type="journal article" date="2024" name="Proc. Natl. Acad. Sci. U.S.A.">
        <title>The evolutionary genomics of adaptation to stress in wild rhizobium bacteria.</title>
        <authorList>
            <person name="Kehlet-Delgado H."/>
            <person name="Montoya A.P."/>
            <person name="Jensen K.T."/>
            <person name="Wendlandt C.E."/>
            <person name="Dexheimer C."/>
            <person name="Roberts M."/>
            <person name="Torres Martinez L."/>
            <person name="Friesen M.L."/>
            <person name="Griffitts J.S."/>
            <person name="Porter S.S."/>
        </authorList>
    </citation>
    <scope>NUCLEOTIDE SEQUENCE [LARGE SCALE GENOMIC DNA]</scope>
    <source>
        <strain evidence="4 5">M0641</strain>
    </source>
</reference>
<feature type="signal peptide" evidence="1">
    <location>
        <begin position="1"/>
        <end position="21"/>
    </location>
</feature>
<dbReference type="InterPro" id="IPR038255">
    <property type="entry name" value="PBS_linker_sf"/>
</dbReference>
<evidence type="ECO:0000259" key="2">
    <source>
        <dbReference type="Pfam" id="PF11790"/>
    </source>
</evidence>
<keyword evidence="1" id="KW-0732">Signal</keyword>
<protein>
    <submittedName>
        <fullName evidence="4">DUF4214 domain-containing protein</fullName>
    </submittedName>
</protein>
<evidence type="ECO:0000313" key="4">
    <source>
        <dbReference type="EMBL" id="MER9407922.1"/>
    </source>
</evidence>
<feature type="chain" id="PRO_5045807319" evidence="1">
    <location>
        <begin position="22"/>
        <end position="476"/>
    </location>
</feature>
<dbReference type="Pfam" id="PF11790">
    <property type="entry name" value="Glyco_hydro_cc"/>
    <property type="match status" value="1"/>
</dbReference>
<dbReference type="SUPFAM" id="SSF51445">
    <property type="entry name" value="(Trans)glycosidases"/>
    <property type="match status" value="1"/>
</dbReference>
<comment type="caution">
    <text evidence="4">The sequence shown here is derived from an EMBL/GenBank/DDBJ whole genome shotgun (WGS) entry which is preliminary data.</text>
</comment>
<dbReference type="InterPro" id="IPR024655">
    <property type="entry name" value="Asl1_glyco_hydro_catalytic"/>
</dbReference>
<sequence length="476" mass="52825">MSFRFAAATALLLTASAPASADLLWGVNGHPVISYPDVPIEKQLDFVKNLGLKSYRVNITAAGEGDTLARVVKAGKERGVEILPVITPGLDLDQDNPEELYSAARQLAVALGGRFKNDIRVWELGNEMEIYAIIKPCEKRDDGSQYPCGWGPASGTGALDYYGPRWVKVSAVLKGLSDGMTAVDPSIKKAMGTAGWGHTGAFARMKQDGIAWDISVWHMYGEDPEWAFREISSYGKPIWVTEFNNPYGSQRSERQQADGVKQTMTRLRELQEKYKVEAAHVYELLDETYWAPSFEANMGLVRLIKNNNGKWITGEPKPAYMAVRDITRGPQPLPKPHRDCDADAKFADGFTYVRQINFAYCLVLGHDGDAAELDRWSAALDNGDATLTTVIMEMIRSDEFEAKYATIGLTDRAYIAFLYLMLLERPADRYGIETYSRQLRAGSMTRDSIALGIVSSSEFKSRHAAMRDASDVPAPY</sequence>
<dbReference type="EMBL" id="JAMYQB010000031">
    <property type="protein sequence ID" value="MER9407922.1"/>
    <property type="molecule type" value="Genomic_DNA"/>
</dbReference>
<dbReference type="Proteomes" id="UP001433071">
    <property type="component" value="Unassembled WGS sequence"/>
</dbReference>
<name>A0ABV1Z762_9HYPH</name>
<dbReference type="Pfam" id="PF13946">
    <property type="entry name" value="DUF4214"/>
    <property type="match status" value="1"/>
</dbReference>